<evidence type="ECO:0000259" key="1">
    <source>
        <dbReference type="Pfam" id="PF01869"/>
    </source>
</evidence>
<dbReference type="InterPro" id="IPR051805">
    <property type="entry name" value="Dehydratase_Activator_Redct"/>
</dbReference>
<reference evidence="3 4" key="1">
    <citation type="submission" date="2018-06" db="EMBL/GenBank/DDBJ databases">
        <authorList>
            <consortium name="Pathogen Informatics"/>
            <person name="Doyle S."/>
        </authorList>
    </citation>
    <scope>NUCLEOTIDE SEQUENCE [LARGE SCALE GENOMIC DNA]</scope>
    <source>
        <strain evidence="3 4">NCTC13063</strain>
    </source>
</reference>
<dbReference type="EMBL" id="UGTJ01000001">
    <property type="protein sequence ID" value="SUB79531.1"/>
    <property type="molecule type" value="Genomic_DNA"/>
</dbReference>
<dbReference type="Pfam" id="PF09989">
    <property type="entry name" value="DUF2229"/>
    <property type="match status" value="1"/>
</dbReference>
<name>A0AAQ1UGF4_9BACT</name>
<proteinExistence type="predicted"/>
<dbReference type="SUPFAM" id="SSF53067">
    <property type="entry name" value="Actin-like ATPase domain"/>
    <property type="match status" value="2"/>
</dbReference>
<evidence type="ECO:0000313" key="3">
    <source>
        <dbReference type="EMBL" id="SUB79531.1"/>
    </source>
</evidence>
<evidence type="ECO:0000313" key="4">
    <source>
        <dbReference type="Proteomes" id="UP000255283"/>
    </source>
</evidence>
<dbReference type="RefSeq" id="WP_115153312.1">
    <property type="nucleotide sequence ID" value="NZ_DBFWLE010000018.1"/>
</dbReference>
<dbReference type="InterPro" id="IPR018709">
    <property type="entry name" value="CoA_activase_DUF2229"/>
</dbReference>
<dbReference type="Gene3D" id="3.30.420.40">
    <property type="match status" value="4"/>
</dbReference>
<organism evidence="3 4">
    <name type="scientific">Segatella buccae</name>
    <dbReference type="NCBI Taxonomy" id="28126"/>
    <lineage>
        <taxon>Bacteria</taxon>
        <taxon>Pseudomonadati</taxon>
        <taxon>Bacteroidota</taxon>
        <taxon>Bacteroidia</taxon>
        <taxon>Bacteroidales</taxon>
        <taxon>Prevotellaceae</taxon>
        <taxon>Segatella</taxon>
    </lineage>
</organism>
<dbReference type="InterPro" id="IPR002731">
    <property type="entry name" value="ATPase_BadF"/>
</dbReference>
<dbReference type="PANTHER" id="PTHR32329">
    <property type="entry name" value="BIFUNCTIONAL PROTEIN [INCLUDES 2-HYDROXYACYL-COA DEHYDRATASE (N-TER) AND ITS ACTIVATOR DOMAIN (C_TERM)-RELATED"/>
    <property type="match status" value="1"/>
</dbReference>
<dbReference type="Pfam" id="PF01869">
    <property type="entry name" value="BcrAD_BadFG"/>
    <property type="match status" value="2"/>
</dbReference>
<dbReference type="Proteomes" id="UP000255283">
    <property type="component" value="Unassembled WGS sequence"/>
</dbReference>
<accession>A0AAQ1UGF4</accession>
<feature type="domain" description="ATPase BadF/BadG/BcrA/BcrD type" evidence="1">
    <location>
        <begin position="333"/>
        <end position="603"/>
    </location>
</feature>
<dbReference type="CDD" id="cd24034">
    <property type="entry name" value="ASKHA_NBD_O66634-like_rpt1"/>
    <property type="match status" value="1"/>
</dbReference>
<evidence type="ECO:0000259" key="2">
    <source>
        <dbReference type="Pfam" id="PF09989"/>
    </source>
</evidence>
<gene>
    <name evidence="3" type="primary">hgdC</name>
    <name evidence="3" type="ORF">NCTC13063_00798</name>
</gene>
<dbReference type="PANTHER" id="PTHR32329:SF4">
    <property type="entry name" value="ACTIVATOR OF 2-HYDROXYACYL-COA DEHYDRATASE"/>
    <property type="match status" value="1"/>
</dbReference>
<comment type="caution">
    <text evidence="3">The sequence shown here is derived from an EMBL/GenBank/DDBJ whole genome shotgun (WGS) entry which is preliminary data.</text>
</comment>
<feature type="domain" description="ATPase BadF/BadG/BcrA/BcrD type" evidence="1">
    <location>
        <begin position="8"/>
        <end position="256"/>
    </location>
</feature>
<dbReference type="InterPro" id="IPR043129">
    <property type="entry name" value="ATPase_NBD"/>
</dbReference>
<dbReference type="CDD" id="cd24035">
    <property type="entry name" value="ASKHA_NBD_O66634-like_rpt2"/>
    <property type="match status" value="1"/>
</dbReference>
<sequence>MDRHIYRIGLDVGSTTAKMAVLDGTNNIIHSRYERHNAHVSQLVDDYFQELFRLIGDAEVSICVTGSVGMSTAETLRADFVQEVVAASVYAKTMHPEAKELIDIGGEDAKVVFFNGRNMELRMNGNCAGGTGAFLDQMSVLMGIDNQEMSVKALKAKHLYPMAARCGVFAKTDIQNLMSRNLPEEDIAASIFHSIAVQTIVTLSHGCDFGTPILLCGGPLTFLPALRKAFADYLHLSDKDFIVSERSNLIPAIGCAIKSGENQDKWAKEGKAPVRLGELIQRARHKEADATVFTSNLPPLFKREEEHRQWLNAKKHFATEVRHFDKGRQRVVIGIDSGSTTTKIVAVRVPSSKPNPSEDRKDVPVPDIVFTNYRLNLGNPIGAVKDGLKALQEEASHAGAELEVVGACTTGYGEELIKTAFNLDEGIIETMAHYRAAASLMPDVSFILDIGGQDMKAIFVENGAVVRMELNEACSSGCGTFIQTFANNLGYQVADFARLACTAGAPCDLGTRCTVFMNSKVKQVLREGATVADISAGIAYSVVKNCLYKVLKLHGNDSLGKKIVVQGGTMRNDAVVRAFELLTGNEVARSNMPELMGAYGCALHSLTGIINGQDQQEEQKSGRTIDELLAVASFETRQMQCKGCENHCLVSRYTFAGGNKFYSGNKCERVYNNKGGHDIKGENIYTYKYRLLFDRPTLPDDPESGNAATKQPQTIGLPRVLNMYEDYPFWNKLLTASGFAVQLSSESTFFRYEGALNSVMSDNICFPAKLVHAHIAELNGDPQVSRILMPYVVYERNDDAKRTLNSFNCPIVSGYSDVIKSAMTLDKPLDTPVINFANQRLLSRQIVDYLKTLGVKEKKAKEALAQALMAQNEFARQIRQKAEDIYESGREAGRLTLLLAGRPYHTDPLIQHKLSEMIASLGVDVISDDIVRGNTETSAGDTYLVKQWAFMNRIIKSGQWAADQDDRLHFVEMTSFGCGPDAFIQDEVRDILQRHSKPFTLLKIDDVSNIGSLKLRVRSLVESLNNKMRTAQRQETARLEQTRTFRTRDAGRKILAPYMTEYLTPIIHPVLKLIGYDVEVLPMSDEKSAELGLKYANNEICYPATLIIGDIIKALQSGKYDLNNTAVVMSQTGGQCRATSYAGLIKRAMVANGFREVPLLTLGVTATAGEGNEQEGFKVPWLKYSNIIVTAILYGDAISEMYHATIVRERQPGLALALRNKYMEAVDGPILRNDAKGLVRLIAQAAEEFNNAATDKEVPQVGIVGEIFLKFNPFSHQFLEKYIISKGIEVVPPLLAPFFLQEFVNVEVQKHLRLSCSHVPDFVVRGAYQTLIGTRIRRINKAAGKFRYFRPFSNIYDDAKEVDGIVSLAAQFGEGWLLPADIIGYLRDGITNVISLQPFGCIANHVVSKGIEKRLHEKFPELNLVSLDFDSGVSAVNVTNRLLLFLDSIAV</sequence>
<feature type="domain" description="DUF2229" evidence="2">
    <location>
        <begin position="714"/>
        <end position="930"/>
    </location>
</feature>
<protein>
    <submittedName>
        <fullName evidence="3">2-hydroxyglutaryl-CoA dehydratase component A</fullName>
    </submittedName>
</protein>